<dbReference type="RefSeq" id="XP_067926481.1">
    <property type="nucleotide sequence ID" value="XM_068061544.1"/>
</dbReference>
<keyword evidence="4" id="KW-0255">Endonuclease</keyword>
<feature type="region of interest" description="Disordered" evidence="2">
    <location>
        <begin position="407"/>
        <end position="448"/>
    </location>
</feature>
<comment type="similarity">
    <text evidence="1">Belongs to the neutral sphingomyelinase family.</text>
</comment>
<dbReference type="GO" id="GO:0004767">
    <property type="term" value="F:sphingomyelin phosphodiesterase activity"/>
    <property type="evidence" value="ECO:0007669"/>
    <property type="project" value="InterPro"/>
</dbReference>
<protein>
    <submittedName>
        <fullName evidence="4">Endonuclease exonuclease phosphatase domain-containing</fullName>
    </submittedName>
</protein>
<feature type="region of interest" description="Disordered" evidence="2">
    <location>
        <begin position="542"/>
        <end position="578"/>
    </location>
</feature>
<feature type="region of interest" description="Disordered" evidence="2">
    <location>
        <begin position="1"/>
        <end position="41"/>
    </location>
</feature>
<dbReference type="Gene3D" id="3.60.10.10">
    <property type="entry name" value="Endonuclease/exonuclease/phosphatase"/>
    <property type="match status" value="2"/>
</dbReference>
<evidence type="ECO:0000259" key="3">
    <source>
        <dbReference type="Pfam" id="PF03372"/>
    </source>
</evidence>
<feature type="compositionally biased region" description="Basic residues" evidence="2">
    <location>
        <begin position="564"/>
        <end position="573"/>
    </location>
</feature>
<feature type="compositionally biased region" description="Polar residues" evidence="2">
    <location>
        <begin position="143"/>
        <end position="159"/>
    </location>
</feature>
<dbReference type="GO" id="GO:0004519">
    <property type="term" value="F:endonuclease activity"/>
    <property type="evidence" value="ECO:0007669"/>
    <property type="project" value="UniProtKB-KW"/>
</dbReference>
<dbReference type="Proteomes" id="UP000221165">
    <property type="component" value="Unassembled WGS sequence"/>
</dbReference>
<proteinExistence type="inferred from homology"/>
<evidence type="ECO:0000313" key="5">
    <source>
        <dbReference type="Proteomes" id="UP000221165"/>
    </source>
</evidence>
<keyword evidence="5" id="KW-1185">Reference proteome</keyword>
<accession>A0A2C6LAV0</accession>
<dbReference type="GeneID" id="94424755"/>
<evidence type="ECO:0000313" key="4">
    <source>
        <dbReference type="EMBL" id="PHJ24809.1"/>
    </source>
</evidence>
<evidence type="ECO:0000256" key="1">
    <source>
        <dbReference type="ARBA" id="ARBA00006335"/>
    </source>
</evidence>
<name>A0A2C6LAV0_9APIC</name>
<feature type="region of interest" description="Disordered" evidence="2">
    <location>
        <begin position="57"/>
        <end position="104"/>
    </location>
</feature>
<keyword evidence="4" id="KW-0540">Nuclease</keyword>
<reference evidence="4 5" key="1">
    <citation type="journal article" date="2017" name="Int. J. Parasitol.">
        <title>The genome of the protozoan parasite Cystoisospora suis and a reverse vaccinology approach to identify vaccine candidates.</title>
        <authorList>
            <person name="Palmieri N."/>
            <person name="Shrestha A."/>
            <person name="Ruttkowski B."/>
            <person name="Beck T."/>
            <person name="Vogl C."/>
            <person name="Tomley F."/>
            <person name="Blake D.P."/>
            <person name="Joachim A."/>
        </authorList>
    </citation>
    <scope>NUCLEOTIDE SEQUENCE [LARGE SCALE GENOMIC DNA]</scope>
    <source>
        <strain evidence="4 5">Wien I</strain>
    </source>
</reference>
<organism evidence="4 5">
    <name type="scientific">Cystoisospora suis</name>
    <dbReference type="NCBI Taxonomy" id="483139"/>
    <lineage>
        <taxon>Eukaryota</taxon>
        <taxon>Sar</taxon>
        <taxon>Alveolata</taxon>
        <taxon>Apicomplexa</taxon>
        <taxon>Conoidasida</taxon>
        <taxon>Coccidia</taxon>
        <taxon>Eucoccidiorida</taxon>
        <taxon>Eimeriorina</taxon>
        <taxon>Sarcocystidae</taxon>
        <taxon>Cystoisospora</taxon>
    </lineage>
</organism>
<dbReference type="InterPro" id="IPR036691">
    <property type="entry name" value="Endo/exonu/phosph_ase_sf"/>
</dbReference>
<dbReference type="OrthoDB" id="40902at2759"/>
<dbReference type="GO" id="GO:0004527">
    <property type="term" value="F:exonuclease activity"/>
    <property type="evidence" value="ECO:0007669"/>
    <property type="project" value="UniProtKB-KW"/>
</dbReference>
<dbReference type="InterPro" id="IPR005135">
    <property type="entry name" value="Endo/exonuclease/phosphatase"/>
</dbReference>
<dbReference type="PANTHER" id="PTHR16320">
    <property type="entry name" value="SPHINGOMYELINASE FAMILY MEMBER"/>
    <property type="match status" value="1"/>
</dbReference>
<dbReference type="InterPro" id="IPR038772">
    <property type="entry name" value="Sph/SMPD2-like"/>
</dbReference>
<comment type="caution">
    <text evidence="4">The sequence shown here is derived from an EMBL/GenBank/DDBJ whole genome shotgun (WGS) entry which is preliminary data.</text>
</comment>
<sequence length="734" mass="79860">MSSSLGKSSPARYCRDGRFTIQEASSSRHTPTAFSAGRAGDFTGEETLQRVEQLQANSHFPRLDASPTLPSGGGKASRKSGRRQGGGGESRRHKPHNGDVVGVSSAAVAPSVIVSSTHRRKPEEFAGSSVGSLHQDFRVVSVRGSSPCPSTSQTGYRQQTRTRHNRKRVGDVSRFQRQEAGLASPEGGDIRGVPGALPNHRGIVPRGLAGPRILARGTDYPGGIPRMAELDSKPSRTQPTARQEFQGRGAMMTQGPSLVTRGSTYVNVSLNASAEELTLVSYNIQMLVDCCSLSVNWWSRERQLIPYLRKIYESYRPDVIVFEECWSPEALRLIRLLAKDTEAPFPYQTRILGADSGPPCNCPDCGDCYCTCCQCCECLRCPCCCCCPCCCIPRSSRYFGARRGGGGTRRASSVSGHQDDNVPRLQTRTESLAPPPPPPGASDAWNSVSGNYMGTRRNGGVVIISRWPILQRHAYIYHHSAMPDSLENKGAVLVRIDKGGKIYNVVGTHLQSGESNNNIRVAQAKELAAWLRTGMEECERTEFASAEADGSGGSSGGEEGSSGTRRKTGRRHGGNAVNAEVTEGECRVHAGGGLPTGLLKATEPLIIAGDFNLRYKEDHEFLMQAIRPDNLNCSLCIGDPANPPTSYDTELNDCCYYNNGKPKVPIKQLIDFFLLSNDHFGSVSRCQQTITMPADHPMSFRFFKCLCIPVGSTKIHHVSDHLPICVTIRHNKET</sequence>
<dbReference type="EMBL" id="MIGC01000531">
    <property type="protein sequence ID" value="PHJ24809.1"/>
    <property type="molecule type" value="Genomic_DNA"/>
</dbReference>
<dbReference type="Pfam" id="PF03372">
    <property type="entry name" value="Exo_endo_phos"/>
    <property type="match status" value="1"/>
</dbReference>
<feature type="compositionally biased region" description="Gly residues" evidence="2">
    <location>
        <begin position="550"/>
        <end position="560"/>
    </location>
</feature>
<keyword evidence="4" id="KW-0269">Exonuclease</keyword>
<dbReference type="VEuPathDB" id="ToxoDB:CSUI_001338"/>
<feature type="domain" description="Endonuclease/exonuclease/phosphatase" evidence="3">
    <location>
        <begin position="281"/>
        <end position="683"/>
    </location>
</feature>
<feature type="compositionally biased region" description="Polar residues" evidence="2">
    <location>
        <begin position="22"/>
        <end position="33"/>
    </location>
</feature>
<dbReference type="AlphaFoldDB" id="A0A2C6LAV0"/>
<dbReference type="PANTHER" id="PTHR16320:SF23">
    <property type="entry name" value="SPHINGOMYELINASE C 1"/>
    <property type="match status" value="1"/>
</dbReference>
<feature type="region of interest" description="Disordered" evidence="2">
    <location>
        <begin position="142"/>
        <end position="168"/>
    </location>
</feature>
<keyword evidence="4" id="KW-0378">Hydrolase</keyword>
<gene>
    <name evidence="4" type="ORF">CSUI_001338</name>
</gene>
<dbReference type="SUPFAM" id="SSF56219">
    <property type="entry name" value="DNase I-like"/>
    <property type="match status" value="1"/>
</dbReference>
<evidence type="ECO:0000256" key="2">
    <source>
        <dbReference type="SAM" id="MobiDB-lite"/>
    </source>
</evidence>